<dbReference type="Pfam" id="PF00512">
    <property type="entry name" value="HisKA"/>
    <property type="match status" value="1"/>
</dbReference>
<dbReference type="InterPro" id="IPR001610">
    <property type="entry name" value="PAC"/>
</dbReference>
<dbReference type="CDD" id="cd00082">
    <property type="entry name" value="HisKA"/>
    <property type="match status" value="1"/>
</dbReference>
<dbReference type="NCBIfam" id="TIGR00229">
    <property type="entry name" value="sensory_box"/>
    <property type="match status" value="1"/>
</dbReference>
<accession>A0ABR7ZSM9</accession>
<dbReference type="CDD" id="cd16922">
    <property type="entry name" value="HATPase_EvgS-ArcB-TorS-like"/>
    <property type="match status" value="1"/>
</dbReference>
<dbReference type="SMART" id="SM00388">
    <property type="entry name" value="HisKA"/>
    <property type="match status" value="1"/>
</dbReference>
<dbReference type="EC" id="2.7.13.3" evidence="2"/>
<feature type="domain" description="PAC" evidence="11">
    <location>
        <begin position="351"/>
        <end position="403"/>
    </location>
</feature>
<dbReference type="InterPro" id="IPR046342">
    <property type="entry name" value="CBS_dom_sf"/>
</dbReference>
<evidence type="ECO:0000313" key="13">
    <source>
        <dbReference type="EMBL" id="MBD2186956.1"/>
    </source>
</evidence>
<dbReference type="InterPro" id="IPR000700">
    <property type="entry name" value="PAS-assoc_C"/>
</dbReference>
<dbReference type="PANTHER" id="PTHR43047">
    <property type="entry name" value="TWO-COMPONENT HISTIDINE PROTEIN KINASE"/>
    <property type="match status" value="1"/>
</dbReference>
<keyword evidence="8" id="KW-0175">Coiled coil</keyword>
<dbReference type="PANTHER" id="PTHR43047:SF63">
    <property type="entry name" value="HISTIDINE KINASE"/>
    <property type="match status" value="1"/>
</dbReference>
<evidence type="ECO:0000256" key="2">
    <source>
        <dbReference type="ARBA" id="ARBA00012438"/>
    </source>
</evidence>
<dbReference type="PROSITE" id="PS50109">
    <property type="entry name" value="HIS_KIN"/>
    <property type="match status" value="1"/>
</dbReference>
<evidence type="ECO:0000259" key="12">
    <source>
        <dbReference type="PROSITE" id="PS51371"/>
    </source>
</evidence>
<gene>
    <name evidence="13" type="ORF">H6F41_02205</name>
</gene>
<dbReference type="InterPro" id="IPR000644">
    <property type="entry name" value="CBS_dom"/>
</dbReference>
<dbReference type="EMBL" id="JACJQB010000002">
    <property type="protein sequence ID" value="MBD2186956.1"/>
    <property type="molecule type" value="Genomic_DNA"/>
</dbReference>
<protein>
    <recommendedName>
        <fullName evidence="2">histidine kinase</fullName>
        <ecNumber evidence="2">2.7.13.3</ecNumber>
    </recommendedName>
</protein>
<keyword evidence="7" id="KW-0129">CBS domain</keyword>
<evidence type="ECO:0000256" key="8">
    <source>
        <dbReference type="SAM" id="Coils"/>
    </source>
</evidence>
<dbReference type="CDD" id="cd00130">
    <property type="entry name" value="PAS"/>
    <property type="match status" value="1"/>
</dbReference>
<dbReference type="InterPro" id="IPR000014">
    <property type="entry name" value="PAS"/>
</dbReference>
<evidence type="ECO:0000259" key="10">
    <source>
        <dbReference type="PROSITE" id="PS50112"/>
    </source>
</evidence>
<organism evidence="13 14">
    <name type="scientific">Pseudanabaena mucicola FACHB-723</name>
    <dbReference type="NCBI Taxonomy" id="2692860"/>
    <lineage>
        <taxon>Bacteria</taxon>
        <taxon>Bacillati</taxon>
        <taxon>Cyanobacteriota</taxon>
        <taxon>Cyanophyceae</taxon>
        <taxon>Pseudanabaenales</taxon>
        <taxon>Pseudanabaenaceae</taxon>
        <taxon>Pseudanabaena</taxon>
    </lineage>
</organism>
<dbReference type="Gene3D" id="1.10.287.130">
    <property type="match status" value="1"/>
</dbReference>
<name>A0ABR7ZSM9_9CYAN</name>
<feature type="coiled-coil region" evidence="8">
    <location>
        <begin position="391"/>
        <end position="425"/>
    </location>
</feature>
<keyword evidence="3" id="KW-0597">Phosphoprotein</keyword>
<evidence type="ECO:0000256" key="7">
    <source>
        <dbReference type="PROSITE-ProRule" id="PRU00703"/>
    </source>
</evidence>
<comment type="caution">
    <text evidence="13">The sequence shown here is derived from an EMBL/GenBank/DDBJ whole genome shotgun (WGS) entry which is preliminary data.</text>
</comment>
<feature type="domain" description="Histidine kinase" evidence="9">
    <location>
        <begin position="564"/>
        <end position="791"/>
    </location>
</feature>
<dbReference type="PROSITE" id="PS50113">
    <property type="entry name" value="PAC"/>
    <property type="match status" value="1"/>
</dbReference>
<dbReference type="SMART" id="SM00086">
    <property type="entry name" value="PAC"/>
    <property type="match status" value="2"/>
</dbReference>
<keyword evidence="6" id="KW-0902">Two-component regulatory system</keyword>
<evidence type="ECO:0000256" key="6">
    <source>
        <dbReference type="ARBA" id="ARBA00023012"/>
    </source>
</evidence>
<dbReference type="SUPFAM" id="SSF47384">
    <property type="entry name" value="Homodimeric domain of signal transducing histidine kinase"/>
    <property type="match status" value="1"/>
</dbReference>
<evidence type="ECO:0000313" key="14">
    <source>
        <dbReference type="Proteomes" id="UP000642094"/>
    </source>
</evidence>
<reference evidence="13 14" key="1">
    <citation type="journal article" date="2020" name="ISME J.">
        <title>Comparative genomics reveals insights into cyanobacterial evolution and habitat adaptation.</title>
        <authorList>
            <person name="Chen M.Y."/>
            <person name="Teng W.K."/>
            <person name="Zhao L."/>
            <person name="Hu C.X."/>
            <person name="Zhou Y.K."/>
            <person name="Han B.P."/>
            <person name="Song L.R."/>
            <person name="Shu W.S."/>
        </authorList>
    </citation>
    <scope>NUCLEOTIDE SEQUENCE [LARGE SCALE GENOMIC DNA]</scope>
    <source>
        <strain evidence="13 14">FACHB-723</strain>
    </source>
</reference>
<dbReference type="InterPro" id="IPR013655">
    <property type="entry name" value="PAS_fold_3"/>
</dbReference>
<dbReference type="SMART" id="SM00091">
    <property type="entry name" value="PAS"/>
    <property type="match status" value="2"/>
</dbReference>
<dbReference type="SMART" id="SM00387">
    <property type="entry name" value="HATPase_c"/>
    <property type="match status" value="1"/>
</dbReference>
<dbReference type="InterPro" id="IPR036890">
    <property type="entry name" value="HATPase_C_sf"/>
</dbReference>
<dbReference type="PRINTS" id="PR00344">
    <property type="entry name" value="BCTRLSENSOR"/>
</dbReference>
<feature type="domain" description="CBS" evidence="12">
    <location>
        <begin position="13"/>
        <end position="84"/>
    </location>
</feature>
<dbReference type="InterPro" id="IPR005467">
    <property type="entry name" value="His_kinase_dom"/>
</dbReference>
<dbReference type="SUPFAM" id="SSF54631">
    <property type="entry name" value="CBS-domain pair"/>
    <property type="match status" value="1"/>
</dbReference>
<dbReference type="PROSITE" id="PS50112">
    <property type="entry name" value="PAS"/>
    <property type="match status" value="1"/>
</dbReference>
<feature type="domain" description="PAS" evidence="10">
    <location>
        <begin position="277"/>
        <end position="347"/>
    </location>
</feature>
<dbReference type="InterPro" id="IPR013656">
    <property type="entry name" value="PAS_4"/>
</dbReference>
<dbReference type="InterPro" id="IPR035965">
    <property type="entry name" value="PAS-like_dom_sf"/>
</dbReference>
<dbReference type="Pfam" id="PF08448">
    <property type="entry name" value="PAS_4"/>
    <property type="match status" value="1"/>
</dbReference>
<keyword evidence="14" id="KW-1185">Reference proteome</keyword>
<evidence type="ECO:0000256" key="1">
    <source>
        <dbReference type="ARBA" id="ARBA00000085"/>
    </source>
</evidence>
<comment type="catalytic activity">
    <reaction evidence="1">
        <text>ATP + protein L-histidine = ADP + protein N-phospho-L-histidine.</text>
        <dbReference type="EC" id="2.7.13.3"/>
    </reaction>
</comment>
<keyword evidence="5" id="KW-0418">Kinase</keyword>
<dbReference type="Gene3D" id="3.30.565.10">
    <property type="entry name" value="Histidine kinase-like ATPase, C-terminal domain"/>
    <property type="match status" value="1"/>
</dbReference>
<dbReference type="InterPro" id="IPR036097">
    <property type="entry name" value="HisK_dim/P_sf"/>
</dbReference>
<dbReference type="InterPro" id="IPR004358">
    <property type="entry name" value="Sig_transdc_His_kin-like_C"/>
</dbReference>
<sequence length="794" mass="89200">MLVQNSIYLDLAIVGEPLTIKSDVTIIAAIRLMNQSLHAAEIEHCDRRLLESRASCVLVMNGQQLLGVFSKWDVLRLVEEQVDLYQTPMNEVIMATPILVKRSQIKDFEIMFNLLQQSLCRHLVIVDESDQVIGIATQESILFAKNKLTADTLTNIDAQKKAVLTAIPDLIYRVSADGVYLECFASNYVTDLLPSDFDIVGKKLSDILTPELSSRKLTAIRQAIATDQIQTFEQQWQINDVVQYEEVQIVRVSDQEALTIISNISDRKRAEESLRESEMRFRSVFDGAAVGISVAAPDGTHLSVNSALCQMLGYTASEMQILTFQEITHPDDLERDLHNYRKLLNNEIDSFHIEKRFRHKNGDFIWGLLSVSIVRDSQNRPMYDIALIQNINELKKTQQQLSLLNQDLEIKIQQRTEELVKSETRKQEILNAIPDLLLRLNLQGDCIDCILPRIPDKEAFIPIKEHVSEVLEPTILESHLAASRLAIATGEVQIYEHQLQKFGKSIYEEVRISPCSDNEVLVLVRDISDRKQAEADLQLSNERLLTMNQELERVTRLKDEFLATMSHELRTPLNAILGISEGLIDQVFGEINQRQRGSLKTIHSSGQHLLALINDILDVAKIESGMFTLDLSSVSVRYLCDSSLAFIKPLATQKNLQVSLVIDESLPKTIIVDERRIRQLLINLLSNAVKFTPRHGKVTLEAKVVSSDDSSSVNELHFLVSDTGIGIADSDIGKLFQPFVQIDSNLSRQYAGTGLGLNLVKKMAEMHGGQVSVSSKVGEGSCFTVTLPHTKSES</sequence>
<evidence type="ECO:0000256" key="4">
    <source>
        <dbReference type="ARBA" id="ARBA00022679"/>
    </source>
</evidence>
<dbReference type="PROSITE" id="PS51371">
    <property type="entry name" value="CBS"/>
    <property type="match status" value="1"/>
</dbReference>
<dbReference type="Gene3D" id="3.30.450.20">
    <property type="entry name" value="PAS domain"/>
    <property type="match status" value="3"/>
</dbReference>
<keyword evidence="4" id="KW-0808">Transferase</keyword>
<dbReference type="Gene3D" id="3.10.580.10">
    <property type="entry name" value="CBS-domain"/>
    <property type="match status" value="1"/>
</dbReference>
<dbReference type="Pfam" id="PF02518">
    <property type="entry name" value="HATPase_c"/>
    <property type="match status" value="1"/>
</dbReference>
<dbReference type="InterPro" id="IPR003661">
    <property type="entry name" value="HisK_dim/P_dom"/>
</dbReference>
<dbReference type="SUPFAM" id="SSF55785">
    <property type="entry name" value="PYP-like sensor domain (PAS domain)"/>
    <property type="match status" value="3"/>
</dbReference>
<evidence type="ECO:0000259" key="11">
    <source>
        <dbReference type="PROSITE" id="PS50113"/>
    </source>
</evidence>
<proteinExistence type="predicted"/>
<dbReference type="InterPro" id="IPR003594">
    <property type="entry name" value="HATPase_dom"/>
</dbReference>
<evidence type="ECO:0000256" key="3">
    <source>
        <dbReference type="ARBA" id="ARBA00022553"/>
    </source>
</evidence>
<dbReference type="Proteomes" id="UP000642094">
    <property type="component" value="Unassembled WGS sequence"/>
</dbReference>
<dbReference type="Pfam" id="PF08447">
    <property type="entry name" value="PAS_3"/>
    <property type="match status" value="1"/>
</dbReference>
<evidence type="ECO:0000256" key="5">
    <source>
        <dbReference type="ARBA" id="ARBA00022777"/>
    </source>
</evidence>
<dbReference type="SUPFAM" id="SSF55874">
    <property type="entry name" value="ATPase domain of HSP90 chaperone/DNA topoisomerase II/histidine kinase"/>
    <property type="match status" value="1"/>
</dbReference>
<evidence type="ECO:0000259" key="9">
    <source>
        <dbReference type="PROSITE" id="PS50109"/>
    </source>
</evidence>